<evidence type="ECO:0000256" key="3">
    <source>
        <dbReference type="ARBA" id="ARBA00023274"/>
    </source>
</evidence>
<proteinExistence type="inferred from homology"/>
<protein>
    <recommendedName>
        <fullName evidence="4">Large ribosomal subunit protein bL21</fullName>
    </recommendedName>
</protein>
<dbReference type="HAMAP" id="MF_01363">
    <property type="entry name" value="Ribosomal_bL21"/>
    <property type="match status" value="1"/>
</dbReference>
<dbReference type="HOGENOM" id="CLU_061463_3_2_5"/>
<keyword evidence="3 4" id="KW-0687">Ribonucleoprotein</keyword>
<keyword evidence="4 5" id="KW-0694">RNA-binding</keyword>
<evidence type="ECO:0000313" key="6">
    <source>
        <dbReference type="EMBL" id="ACZ49279.1"/>
    </source>
</evidence>
<dbReference type="GO" id="GO:0006412">
    <property type="term" value="P:translation"/>
    <property type="evidence" value="ECO:0007669"/>
    <property type="project" value="UniProtKB-UniRule"/>
</dbReference>
<evidence type="ECO:0000256" key="4">
    <source>
        <dbReference type="HAMAP-Rule" id="MF_01363"/>
    </source>
</evidence>
<dbReference type="GO" id="GO:1990904">
    <property type="term" value="C:ribonucleoprotein complex"/>
    <property type="evidence" value="ECO:0007669"/>
    <property type="project" value="UniProtKB-KW"/>
</dbReference>
<dbReference type="OrthoDB" id="9813334at2"/>
<name>D1AUQ1_ANACI</name>
<comment type="similarity">
    <text evidence="1 4 5">Belongs to the bacterial ribosomal protein bL21 family.</text>
</comment>
<evidence type="ECO:0000256" key="5">
    <source>
        <dbReference type="RuleBase" id="RU000562"/>
    </source>
</evidence>
<evidence type="ECO:0000256" key="1">
    <source>
        <dbReference type="ARBA" id="ARBA00008563"/>
    </source>
</evidence>
<dbReference type="GO" id="GO:0019843">
    <property type="term" value="F:rRNA binding"/>
    <property type="evidence" value="ECO:0007669"/>
    <property type="project" value="UniProtKB-UniRule"/>
</dbReference>
<dbReference type="GO" id="GO:0005840">
    <property type="term" value="C:ribosome"/>
    <property type="evidence" value="ECO:0007669"/>
    <property type="project" value="UniProtKB-KW"/>
</dbReference>
<dbReference type="EMBL" id="CP001759">
    <property type="protein sequence ID" value="ACZ49279.1"/>
    <property type="molecule type" value="Genomic_DNA"/>
</dbReference>
<dbReference type="eggNOG" id="COG0261">
    <property type="taxonomic scope" value="Bacteria"/>
</dbReference>
<dbReference type="STRING" id="574556.ACIS_00716"/>
<comment type="function">
    <text evidence="4 5">This protein binds to 23S rRNA in the presence of protein L20.</text>
</comment>
<dbReference type="Proteomes" id="UP000000630">
    <property type="component" value="Chromosome"/>
</dbReference>
<dbReference type="PANTHER" id="PTHR21349">
    <property type="entry name" value="50S RIBOSOMAL PROTEIN L21"/>
    <property type="match status" value="1"/>
</dbReference>
<dbReference type="InterPro" id="IPR036164">
    <property type="entry name" value="bL21-like_sf"/>
</dbReference>
<reference evidence="6 7" key="1">
    <citation type="journal article" date="2010" name="J. Bacteriol.">
        <title>Complete genome sequence of Anaplasma marginale subsp. centrale.</title>
        <authorList>
            <person name="Herndon D.R."/>
            <person name="Palmer G.H."/>
            <person name="Shkap V."/>
            <person name="Knowles D.P. Jr."/>
            <person name="Brayton K.A."/>
        </authorList>
    </citation>
    <scope>NUCLEOTIDE SEQUENCE [LARGE SCALE GENOMIC DNA]</scope>
    <source>
        <strain evidence="6 7">Israel</strain>
    </source>
</reference>
<dbReference type="Pfam" id="PF00829">
    <property type="entry name" value="Ribosomal_L21p"/>
    <property type="match status" value="1"/>
</dbReference>
<dbReference type="AlphaFoldDB" id="D1AUQ1"/>
<keyword evidence="7" id="KW-1185">Reference proteome</keyword>
<dbReference type="GO" id="GO:0003735">
    <property type="term" value="F:structural constituent of ribosome"/>
    <property type="evidence" value="ECO:0007669"/>
    <property type="project" value="InterPro"/>
</dbReference>
<comment type="subunit">
    <text evidence="4">Part of the 50S ribosomal subunit. Contacts protein L20.</text>
</comment>
<dbReference type="SUPFAM" id="SSF141091">
    <property type="entry name" value="L21p-like"/>
    <property type="match status" value="1"/>
</dbReference>
<keyword evidence="4 5" id="KW-0699">rRNA-binding</keyword>
<evidence type="ECO:0000256" key="2">
    <source>
        <dbReference type="ARBA" id="ARBA00022980"/>
    </source>
</evidence>
<dbReference type="GO" id="GO:0005737">
    <property type="term" value="C:cytoplasm"/>
    <property type="evidence" value="ECO:0007669"/>
    <property type="project" value="UniProtKB-ARBA"/>
</dbReference>
<dbReference type="PANTHER" id="PTHR21349:SF0">
    <property type="entry name" value="LARGE RIBOSOMAL SUBUNIT PROTEIN BL21M"/>
    <property type="match status" value="1"/>
</dbReference>
<dbReference type="InterPro" id="IPR001787">
    <property type="entry name" value="Ribosomal_bL21"/>
</dbReference>
<sequence length="99" mass="11183">MFAVVEAGGKQYKVKERDVIKVELMNVGVGEQVMLDSLATFGGEESPVFQRKSSSVTAEVVSCCRGDKIVVFKKRRRKNYRRKIGHRQELVVLRVLKVG</sequence>
<dbReference type="NCBIfam" id="TIGR00061">
    <property type="entry name" value="L21"/>
    <property type="match status" value="1"/>
</dbReference>
<dbReference type="InterPro" id="IPR028909">
    <property type="entry name" value="bL21-like"/>
</dbReference>
<keyword evidence="2 4" id="KW-0689">Ribosomal protein</keyword>
<organism evidence="6 7">
    <name type="scientific">Anaplasma centrale (strain Israel)</name>
    <name type="common">Anaplasma marginale subsp. centrale (strain Israel)</name>
    <dbReference type="NCBI Taxonomy" id="574556"/>
    <lineage>
        <taxon>Bacteria</taxon>
        <taxon>Pseudomonadati</taxon>
        <taxon>Pseudomonadota</taxon>
        <taxon>Alphaproteobacteria</taxon>
        <taxon>Rickettsiales</taxon>
        <taxon>Anaplasmataceae</taxon>
        <taxon>Anaplasma</taxon>
    </lineage>
</organism>
<gene>
    <name evidence="4 6" type="primary">rplU</name>
    <name evidence="6" type="ordered locus">ACIS_00716</name>
</gene>
<evidence type="ECO:0000313" key="7">
    <source>
        <dbReference type="Proteomes" id="UP000000630"/>
    </source>
</evidence>
<accession>D1AUQ1</accession>
<dbReference type="RefSeq" id="WP_012880736.1">
    <property type="nucleotide sequence ID" value="NC_013532.1"/>
</dbReference>
<dbReference type="KEGG" id="acn:ACIS_00716"/>